<dbReference type="AlphaFoldDB" id="A0A9P9XD46"/>
<reference evidence="4" key="1">
    <citation type="submission" date="2019-01" db="EMBL/GenBank/DDBJ databases">
        <title>Colletotrichum abscissum LGMF1257.</title>
        <authorList>
            <person name="Baroncelli R."/>
        </authorList>
    </citation>
    <scope>NUCLEOTIDE SEQUENCE</scope>
    <source>
        <strain evidence="4">Ca142</strain>
    </source>
</reference>
<dbReference type="Pfam" id="PF24883">
    <property type="entry name" value="NPHP3_N"/>
    <property type="match status" value="1"/>
</dbReference>
<evidence type="ECO:0000256" key="1">
    <source>
        <dbReference type="ARBA" id="ARBA00022737"/>
    </source>
</evidence>
<gene>
    <name evidence="4" type="ORF">CABS02_08577</name>
</gene>
<dbReference type="InterPro" id="IPR056884">
    <property type="entry name" value="NPHP3-like_N"/>
</dbReference>
<evidence type="ECO:0000313" key="5">
    <source>
        <dbReference type="Proteomes" id="UP001056436"/>
    </source>
</evidence>
<feature type="region of interest" description="Disordered" evidence="2">
    <location>
        <begin position="182"/>
        <end position="205"/>
    </location>
</feature>
<proteinExistence type="predicted"/>
<sequence length="716" mass="81859">MGAEVAIGIAAGIVAFLDFSWKLTTGANELYDSRRQVSRENARIREIIEDLRNYSFELQSEQLGSSRHEQALKALSTGCYDVCQELIAILDTLKARRNSRWAALRVTWAGMRQRKEVAHIEGRLAEYRMEINTRLLALLNEHQSSVKKQLDDIQTEAQNMSLSSAEELKLLRAEFIKLLAKPDDDDDDGSEGSTTATSDDSKQRERASQKFLNWLRGDGRLFYVSGKAGCGKPTLLKFMANHQKTRTLLQQWAGDRTVAIASFFFWQSDGQKLQMTLDGMYRSILFFILRHCPRLIPDVLPKQWEATDSEKRNAVVDSDLYQAPSIKAAFERLMNLELPSDDVRFCLFIDGLDEYKADAYDQKLFAMKLRDWAEGSLIKICVSSRPEVHFLNTFRSAIHLHEITQGDIYLLTRDTFEHDSNFYHISSFYLEFVEKIVWSADGVFLWARLVARALLEEAEMHSSYERLCQKLDSTPTQLNNLYKSMLSSMPRDDRTKIRSLLILVATNPFKSPLHTSVFDYINASGDVDLQLLNQRTRYTTETLLRDQERVGLEIKTLVAFENIWVNHFAHATELRYVTGSQRSNFSNLVDDVADPTLSLQKEDMFCDYQALESEAGSDDMLRSSTGFGSKTMVFCLYIENHLGNKVGVSRPLVPVLRVINLTSGSSLFIITAPLHKIRLLIHRIVRQILQCLCLVLRNMSQVYSRDVVNTPQDANR</sequence>
<dbReference type="SUPFAM" id="SSF52540">
    <property type="entry name" value="P-loop containing nucleoside triphosphate hydrolases"/>
    <property type="match status" value="1"/>
</dbReference>
<accession>A0A9P9XD46</accession>
<comment type="caution">
    <text evidence="4">The sequence shown here is derived from an EMBL/GenBank/DDBJ whole genome shotgun (WGS) entry which is preliminary data.</text>
</comment>
<protein>
    <recommendedName>
        <fullName evidence="3">Nephrocystin 3-like N-terminal domain-containing protein</fullName>
    </recommendedName>
</protein>
<keyword evidence="5" id="KW-1185">Reference proteome</keyword>
<dbReference type="Gene3D" id="3.40.50.300">
    <property type="entry name" value="P-loop containing nucleotide triphosphate hydrolases"/>
    <property type="match status" value="1"/>
</dbReference>
<evidence type="ECO:0000256" key="2">
    <source>
        <dbReference type="SAM" id="MobiDB-lite"/>
    </source>
</evidence>
<evidence type="ECO:0000259" key="3">
    <source>
        <dbReference type="Pfam" id="PF24883"/>
    </source>
</evidence>
<evidence type="ECO:0000313" key="4">
    <source>
        <dbReference type="EMBL" id="KAI3547765.1"/>
    </source>
</evidence>
<dbReference type="OrthoDB" id="443402at2759"/>
<dbReference type="InterPro" id="IPR027417">
    <property type="entry name" value="P-loop_NTPase"/>
</dbReference>
<dbReference type="PANTHER" id="PTHR10039:SF5">
    <property type="entry name" value="NACHT DOMAIN-CONTAINING PROTEIN"/>
    <property type="match status" value="1"/>
</dbReference>
<organism evidence="4 5">
    <name type="scientific">Colletotrichum abscissum</name>
    <dbReference type="NCBI Taxonomy" id="1671311"/>
    <lineage>
        <taxon>Eukaryota</taxon>
        <taxon>Fungi</taxon>
        <taxon>Dikarya</taxon>
        <taxon>Ascomycota</taxon>
        <taxon>Pezizomycotina</taxon>
        <taxon>Sordariomycetes</taxon>
        <taxon>Hypocreomycetidae</taxon>
        <taxon>Glomerellales</taxon>
        <taxon>Glomerellaceae</taxon>
        <taxon>Colletotrichum</taxon>
        <taxon>Colletotrichum acutatum species complex</taxon>
    </lineage>
</organism>
<name>A0A9P9XD46_9PEZI</name>
<dbReference type="EMBL" id="SDAQ01000052">
    <property type="protein sequence ID" value="KAI3547765.1"/>
    <property type="molecule type" value="Genomic_DNA"/>
</dbReference>
<feature type="domain" description="Nephrocystin 3-like N-terminal" evidence="3">
    <location>
        <begin position="208"/>
        <end position="385"/>
    </location>
</feature>
<dbReference type="Proteomes" id="UP001056436">
    <property type="component" value="Unassembled WGS sequence"/>
</dbReference>
<keyword evidence="1" id="KW-0677">Repeat</keyword>
<dbReference type="PANTHER" id="PTHR10039">
    <property type="entry name" value="AMELOGENIN"/>
    <property type="match status" value="1"/>
</dbReference>